<dbReference type="InterPro" id="IPR001876">
    <property type="entry name" value="Znf_RanBP2"/>
</dbReference>
<evidence type="ECO:0000256" key="3">
    <source>
        <dbReference type="ARBA" id="ARBA00022833"/>
    </source>
</evidence>
<sequence length="903" mass="99892">MRRWRPVVKRVMRRPREALTLPSSSVFQMEERLVFEREISGGISDYFANGGVCITGLSHSFYPFTAIALWAGGAPHSPDDVRLPLLLLALKTDGAFMTAHEANLFGGTSVAGCRYAQLTLRCFGASCPAVRPHRDTRCIQLVVSFLNAAWASTNDDGGKQFATISSELEEFRGPVPLHIVQLLLSAPAIPTLLECVVRRELERCSSDEGISKGLFCACVEGLLSSDNFFTSHHFDEMDAILRCVIGKIGDSFDYLSVRWTPILNKLSRIYMRQWRGEALMSLHDELLAKIPALETKLPLSYLLHCVGSLVDAGATGEADDGGDDARIWRKIVAVTTLAVRLYGSCQSNLQSVWVIFFKGAITLKPQSMVYIRVVEAYHVCASLGHPVIVDKSAFSQVVRLLVSVVGVRSLKETATAVSEFYRFLKEHPSINFLWVIDSLIPIMSEIWKAHGELGCSIVQNITANLQADYFPSRCLSGIRLGDNPMVRRLLEDFKVMERSQFWWRCGCGTQLPSCAQRCLTCLRQGNISWTCGVCGARHSGRVVETVCTCGSPHPRMREAELMDVGVCEGCGEILPPTGECGKCGEIDREKQATRECPSCGCLYSKQALCCPTCYAANETKSSLLWHCDACGEFNHSAWSKCQHCPGKRKVGCIVTPLQPWVCGCGGRNHPCRTSCESCSLLHRGAYTCACCSIVSTCQKAIEVPLHNSKLRLIVCERCGNVHPRDCNVLCSPFLPRHCHRCGVGYTRESMLSEECCNVCHTRLCYDELRPFCCSHCGQKPAQIGFQCTSCRAPREDVAAADVYVWRCLRETTPATAVTGTHVCGQWNYSWSDHCISCREARARSQYECRARFLPWVCASCGSDNLPTDVLLCPNCENGLQMAPECSVCGLPHLSLDCTVKEDI</sequence>
<dbReference type="GeneID" id="23864699"/>
<evidence type="ECO:0000259" key="4">
    <source>
        <dbReference type="PROSITE" id="PS01358"/>
    </source>
</evidence>
<keyword evidence="3" id="KW-0862">Zinc</keyword>
<feature type="domain" description="RanBP2-type" evidence="4">
    <location>
        <begin position="625"/>
        <end position="644"/>
    </location>
</feature>
<dbReference type="VEuPathDB" id="TriTrypDB:Tbg972.10.14860"/>
<keyword evidence="1" id="KW-0479">Metal-binding</keyword>
<accession>D0A544</accession>
<protein>
    <recommendedName>
        <fullName evidence="4">RanBP2-type domain-containing protein</fullName>
    </recommendedName>
</protein>
<evidence type="ECO:0000313" key="6">
    <source>
        <dbReference type="Proteomes" id="UP000002316"/>
    </source>
</evidence>
<evidence type="ECO:0000256" key="2">
    <source>
        <dbReference type="ARBA" id="ARBA00022771"/>
    </source>
</evidence>
<proteinExistence type="predicted"/>
<evidence type="ECO:0000313" key="5">
    <source>
        <dbReference type="EMBL" id="CBH16388.1"/>
    </source>
</evidence>
<dbReference type="KEGG" id="tbg:TbgDal_X14860"/>
<dbReference type="OrthoDB" id="238521at2759"/>
<reference evidence="6" key="1">
    <citation type="journal article" date="2010" name="PLoS Negl. Trop. Dis.">
        <title>The genome sequence of Trypanosoma brucei gambiense, causative agent of chronic human african trypanosomiasis.</title>
        <authorList>
            <person name="Jackson A.P."/>
            <person name="Sanders M."/>
            <person name="Berry A."/>
            <person name="McQuillan J."/>
            <person name="Aslett M.A."/>
            <person name="Quail M.A."/>
            <person name="Chukualim B."/>
            <person name="Capewell P."/>
            <person name="MacLeod A."/>
            <person name="Melville S.E."/>
            <person name="Gibson W."/>
            <person name="Barry J.D."/>
            <person name="Berriman M."/>
            <person name="Hertz-Fowler C."/>
        </authorList>
    </citation>
    <scope>NUCLEOTIDE SEQUENCE [LARGE SCALE GENOMIC DNA]</scope>
    <source>
        <strain evidence="6">MHOM/CI/86/DAL972</strain>
    </source>
</reference>
<keyword evidence="2" id="KW-0863">Zinc-finger</keyword>
<gene>
    <name evidence="5" type="ORF">TbgDal_X14860</name>
</gene>
<name>D0A544_TRYB9</name>
<dbReference type="GO" id="GO:0008270">
    <property type="term" value="F:zinc ion binding"/>
    <property type="evidence" value="ECO:0007669"/>
    <property type="project" value="UniProtKB-KW"/>
</dbReference>
<dbReference type="PROSITE" id="PS01358">
    <property type="entry name" value="ZF_RANBP2_1"/>
    <property type="match status" value="1"/>
</dbReference>
<organism evidence="5 6">
    <name type="scientific">Trypanosoma brucei gambiense (strain MHOM/CI/86/DAL972)</name>
    <dbReference type="NCBI Taxonomy" id="679716"/>
    <lineage>
        <taxon>Eukaryota</taxon>
        <taxon>Discoba</taxon>
        <taxon>Euglenozoa</taxon>
        <taxon>Kinetoplastea</taxon>
        <taxon>Metakinetoplastina</taxon>
        <taxon>Trypanosomatida</taxon>
        <taxon>Trypanosomatidae</taxon>
        <taxon>Trypanosoma</taxon>
    </lineage>
</organism>
<dbReference type="RefSeq" id="XP_011778652.1">
    <property type="nucleotide sequence ID" value="XM_011780350.1"/>
</dbReference>
<dbReference type="Proteomes" id="UP000002316">
    <property type="component" value="Chromosome 10"/>
</dbReference>
<evidence type="ECO:0000256" key="1">
    <source>
        <dbReference type="ARBA" id="ARBA00022723"/>
    </source>
</evidence>
<dbReference type="AlphaFoldDB" id="D0A544"/>
<dbReference type="EMBL" id="FN554973">
    <property type="protein sequence ID" value="CBH16388.1"/>
    <property type="molecule type" value="Genomic_DNA"/>
</dbReference>